<protein>
    <submittedName>
        <fullName evidence="1">Uncharacterized protein</fullName>
    </submittedName>
</protein>
<gene>
    <name evidence="1" type="ORF">OH76DRAFT_1407777</name>
</gene>
<name>A0A371CZS5_9APHY</name>
<dbReference type="Proteomes" id="UP000256964">
    <property type="component" value="Unassembled WGS sequence"/>
</dbReference>
<accession>A0A371CZS5</accession>
<dbReference type="OrthoDB" id="2754420at2759"/>
<reference evidence="1 2" key="1">
    <citation type="journal article" date="2018" name="Biotechnol. Biofuels">
        <title>Integrative visual omics of the white-rot fungus Polyporus brumalis exposes the biotechnological potential of its oxidative enzymes for delignifying raw plant biomass.</title>
        <authorList>
            <person name="Miyauchi S."/>
            <person name="Rancon A."/>
            <person name="Drula E."/>
            <person name="Hage H."/>
            <person name="Chaduli D."/>
            <person name="Favel A."/>
            <person name="Grisel S."/>
            <person name="Henrissat B."/>
            <person name="Herpoel-Gimbert I."/>
            <person name="Ruiz-Duenas F.J."/>
            <person name="Chevret D."/>
            <person name="Hainaut M."/>
            <person name="Lin J."/>
            <person name="Wang M."/>
            <person name="Pangilinan J."/>
            <person name="Lipzen A."/>
            <person name="Lesage-Meessen L."/>
            <person name="Navarro D."/>
            <person name="Riley R."/>
            <person name="Grigoriev I.V."/>
            <person name="Zhou S."/>
            <person name="Raouche S."/>
            <person name="Rosso M.N."/>
        </authorList>
    </citation>
    <scope>NUCLEOTIDE SEQUENCE [LARGE SCALE GENOMIC DNA]</scope>
    <source>
        <strain evidence="1 2">BRFM 1820</strain>
    </source>
</reference>
<sequence length="142" mass="15383">MLAGKLPRLRSMELVGSGSLVESAPPPLVVSSPLSRVPTLAGFPTLTTLRLSFVMFTSYVAFDRMLAAVPGLRQLSASYVICNYTRIPATFPDRRPRLPALSHVVWHENSTSASVPRTCDAPCSVGRLNANIGRPRSLTSYP</sequence>
<evidence type="ECO:0000313" key="2">
    <source>
        <dbReference type="Proteomes" id="UP000256964"/>
    </source>
</evidence>
<dbReference type="EMBL" id="KZ857434">
    <property type="protein sequence ID" value="RDX45791.1"/>
    <property type="molecule type" value="Genomic_DNA"/>
</dbReference>
<evidence type="ECO:0000313" key="1">
    <source>
        <dbReference type="EMBL" id="RDX45791.1"/>
    </source>
</evidence>
<dbReference type="AlphaFoldDB" id="A0A371CZS5"/>
<organism evidence="1 2">
    <name type="scientific">Lentinus brumalis</name>
    <dbReference type="NCBI Taxonomy" id="2498619"/>
    <lineage>
        <taxon>Eukaryota</taxon>
        <taxon>Fungi</taxon>
        <taxon>Dikarya</taxon>
        <taxon>Basidiomycota</taxon>
        <taxon>Agaricomycotina</taxon>
        <taxon>Agaricomycetes</taxon>
        <taxon>Polyporales</taxon>
        <taxon>Polyporaceae</taxon>
        <taxon>Lentinus</taxon>
    </lineage>
</organism>
<proteinExistence type="predicted"/>
<keyword evidence="2" id="KW-1185">Reference proteome</keyword>